<feature type="transmembrane region" description="Helical" evidence="7">
    <location>
        <begin position="251"/>
        <end position="271"/>
    </location>
</feature>
<feature type="transmembrane region" description="Helical" evidence="7">
    <location>
        <begin position="291"/>
        <end position="312"/>
    </location>
</feature>
<dbReference type="Proteomes" id="UP000602532">
    <property type="component" value="Unassembled WGS sequence"/>
</dbReference>
<keyword evidence="6 7" id="KW-0472">Membrane</keyword>
<keyword evidence="5 7" id="KW-1133">Transmembrane helix</keyword>
<feature type="transmembrane region" description="Helical" evidence="7">
    <location>
        <begin position="221"/>
        <end position="239"/>
    </location>
</feature>
<reference evidence="9 10" key="1">
    <citation type="submission" date="2020-08" db="EMBL/GenBank/DDBJ databases">
        <title>A Genomic Blueprint of the Chicken Gut Microbiome.</title>
        <authorList>
            <person name="Gilroy R."/>
            <person name="Ravi A."/>
            <person name="Getino M."/>
            <person name="Pursley I."/>
            <person name="Horton D.L."/>
            <person name="Alikhan N.-F."/>
            <person name="Baker D."/>
            <person name="Gharbi K."/>
            <person name="Hall N."/>
            <person name="Watson M."/>
            <person name="Adriaenssens E.M."/>
            <person name="Foster-Nyarko E."/>
            <person name="Jarju S."/>
            <person name="Secka A."/>
            <person name="Antonio M."/>
            <person name="Oren A."/>
            <person name="Chaudhuri R."/>
            <person name="La Ragione R.M."/>
            <person name="Hildebrand F."/>
            <person name="Pallen M.J."/>
        </authorList>
    </citation>
    <scope>NUCLEOTIDE SEQUENCE [LARGE SCALE GENOMIC DNA]</scope>
    <source>
        <strain evidence="9 10">Sa1CUA4</strain>
    </source>
</reference>
<feature type="domain" description="Acyltransferase 3" evidence="8">
    <location>
        <begin position="10"/>
        <end position="344"/>
    </location>
</feature>
<keyword evidence="9" id="KW-0012">Acyltransferase</keyword>
<dbReference type="Pfam" id="PF01757">
    <property type="entry name" value="Acyl_transf_3"/>
    <property type="match status" value="1"/>
</dbReference>
<dbReference type="RefSeq" id="WP_191763527.1">
    <property type="nucleotide sequence ID" value="NZ_JACSPM010000001.1"/>
</dbReference>
<evidence type="ECO:0000256" key="6">
    <source>
        <dbReference type="ARBA" id="ARBA00023136"/>
    </source>
</evidence>
<sequence>MTSAPSGRIPALDILRVVAVAGVVTIHVFAATVENDSIRGSGTWWVAVALDIGFIWVVPAFVMVSGALLLTQRMQGEGPAVFYRKRLLRLGPAFVFWQLFYIVVVRTWMTGQELGLGAALGLIAGGRTYTHLYFLWLIVGLYAVAPVLWPFLRDGGRRRAVILATCVILATAAVYTIAALFGATGSPRPINLTALTQWLPYVGYFVAGAAFAGIVVSSSRAIAMAVGVTALLGFAIWEYGVSPDFPAVRAALPVTYTSVVTAGATIGIFLLTQRFFAGRVGPAAGRVWRTLSDASFGVFLVHFVIMIALRMLLPDLARTATESIGAAVLMWLAVVILSFAVSLASRRIPFVRRVF</sequence>
<accession>A0ABR8X056</accession>
<evidence type="ECO:0000313" key="10">
    <source>
        <dbReference type="Proteomes" id="UP000602532"/>
    </source>
</evidence>
<evidence type="ECO:0000313" key="9">
    <source>
        <dbReference type="EMBL" id="MBD8022236.1"/>
    </source>
</evidence>
<evidence type="ECO:0000256" key="7">
    <source>
        <dbReference type="SAM" id="Phobius"/>
    </source>
</evidence>
<dbReference type="InterPro" id="IPR002656">
    <property type="entry name" value="Acyl_transf_3_dom"/>
</dbReference>
<name>A0ABR8X056_9MICO</name>
<feature type="transmembrane region" description="Helical" evidence="7">
    <location>
        <begin position="129"/>
        <end position="149"/>
    </location>
</feature>
<feature type="transmembrane region" description="Helical" evidence="7">
    <location>
        <begin position="324"/>
        <end position="344"/>
    </location>
</feature>
<dbReference type="PANTHER" id="PTHR40074:SF2">
    <property type="entry name" value="O-ACETYLTRANSFERASE WECH"/>
    <property type="match status" value="1"/>
</dbReference>
<keyword evidence="4 7" id="KW-0812">Transmembrane</keyword>
<feature type="transmembrane region" description="Helical" evidence="7">
    <location>
        <begin position="198"/>
        <end position="216"/>
    </location>
</feature>
<evidence type="ECO:0000256" key="1">
    <source>
        <dbReference type="ARBA" id="ARBA00004651"/>
    </source>
</evidence>
<evidence type="ECO:0000256" key="2">
    <source>
        <dbReference type="ARBA" id="ARBA00007400"/>
    </source>
</evidence>
<gene>
    <name evidence="9" type="ORF">H9622_01360</name>
</gene>
<dbReference type="EMBL" id="JACSPM010000001">
    <property type="protein sequence ID" value="MBD8022236.1"/>
    <property type="molecule type" value="Genomic_DNA"/>
</dbReference>
<comment type="subcellular location">
    <subcellularLocation>
        <location evidence="1">Cell membrane</location>
        <topology evidence="1">Multi-pass membrane protein</topology>
    </subcellularLocation>
</comment>
<feature type="transmembrane region" description="Helical" evidence="7">
    <location>
        <begin position="90"/>
        <end position="109"/>
    </location>
</feature>
<evidence type="ECO:0000259" key="8">
    <source>
        <dbReference type="Pfam" id="PF01757"/>
    </source>
</evidence>
<keyword evidence="10" id="KW-1185">Reference proteome</keyword>
<feature type="transmembrane region" description="Helical" evidence="7">
    <location>
        <begin position="161"/>
        <end position="183"/>
    </location>
</feature>
<feature type="transmembrane region" description="Helical" evidence="7">
    <location>
        <begin position="12"/>
        <end position="32"/>
    </location>
</feature>
<dbReference type="GO" id="GO:0016746">
    <property type="term" value="F:acyltransferase activity"/>
    <property type="evidence" value="ECO:0007669"/>
    <property type="project" value="UniProtKB-KW"/>
</dbReference>
<dbReference type="PANTHER" id="PTHR40074">
    <property type="entry name" value="O-ACETYLTRANSFERASE WECH"/>
    <property type="match status" value="1"/>
</dbReference>
<comment type="similarity">
    <text evidence="2">Belongs to the acyltransferase 3 family.</text>
</comment>
<feature type="transmembrane region" description="Helical" evidence="7">
    <location>
        <begin position="44"/>
        <end position="70"/>
    </location>
</feature>
<evidence type="ECO:0000256" key="3">
    <source>
        <dbReference type="ARBA" id="ARBA00022475"/>
    </source>
</evidence>
<proteinExistence type="inferred from homology"/>
<keyword evidence="3" id="KW-1003">Cell membrane</keyword>
<evidence type="ECO:0000256" key="5">
    <source>
        <dbReference type="ARBA" id="ARBA00022989"/>
    </source>
</evidence>
<keyword evidence="9" id="KW-0808">Transferase</keyword>
<comment type="caution">
    <text evidence="9">The sequence shown here is derived from an EMBL/GenBank/DDBJ whole genome shotgun (WGS) entry which is preliminary data.</text>
</comment>
<protein>
    <submittedName>
        <fullName evidence="9">Acyltransferase family protein</fullName>
    </submittedName>
</protein>
<evidence type="ECO:0000256" key="4">
    <source>
        <dbReference type="ARBA" id="ARBA00022692"/>
    </source>
</evidence>
<organism evidence="9 10">
    <name type="scientific">Microbacterium gallinarum</name>
    <dbReference type="NCBI Taxonomy" id="2762209"/>
    <lineage>
        <taxon>Bacteria</taxon>
        <taxon>Bacillati</taxon>
        <taxon>Actinomycetota</taxon>
        <taxon>Actinomycetes</taxon>
        <taxon>Micrococcales</taxon>
        <taxon>Microbacteriaceae</taxon>
        <taxon>Microbacterium</taxon>
    </lineage>
</organism>